<feature type="domain" description="Thioesterase" evidence="3">
    <location>
        <begin position="27"/>
        <end position="109"/>
    </location>
</feature>
<evidence type="ECO:0000259" key="3">
    <source>
        <dbReference type="Pfam" id="PF03061"/>
    </source>
</evidence>
<dbReference type="CDD" id="cd00586">
    <property type="entry name" value="4HBT"/>
    <property type="match status" value="1"/>
</dbReference>
<dbReference type="PANTHER" id="PTHR31793:SF27">
    <property type="entry name" value="NOVEL THIOESTERASE SUPERFAMILY DOMAIN AND SAPOSIN A-TYPE DOMAIN CONTAINING PROTEIN (0610012H03RIK)"/>
    <property type="match status" value="1"/>
</dbReference>
<gene>
    <name evidence="4" type="ORF">KY5_6705c</name>
</gene>
<keyword evidence="2" id="KW-0378">Hydrolase</keyword>
<dbReference type="Pfam" id="PF03061">
    <property type="entry name" value="4HBT"/>
    <property type="match status" value="1"/>
</dbReference>
<evidence type="ECO:0000313" key="5">
    <source>
        <dbReference type="Proteomes" id="UP000221011"/>
    </source>
</evidence>
<dbReference type="GO" id="GO:0047617">
    <property type="term" value="F:fatty acyl-CoA hydrolase activity"/>
    <property type="evidence" value="ECO:0007669"/>
    <property type="project" value="TreeGrafter"/>
</dbReference>
<dbReference type="PANTHER" id="PTHR31793">
    <property type="entry name" value="4-HYDROXYBENZOYL-COA THIOESTERASE FAMILY MEMBER"/>
    <property type="match status" value="1"/>
</dbReference>
<organism evidence="4 5">
    <name type="scientific">Streptomyces formicae</name>
    <dbReference type="NCBI Taxonomy" id="1616117"/>
    <lineage>
        <taxon>Bacteria</taxon>
        <taxon>Bacillati</taxon>
        <taxon>Actinomycetota</taxon>
        <taxon>Actinomycetes</taxon>
        <taxon>Kitasatosporales</taxon>
        <taxon>Streptomycetaceae</taxon>
        <taxon>Streptomyces</taxon>
    </lineage>
</organism>
<dbReference type="InterPro" id="IPR050563">
    <property type="entry name" value="4-hydroxybenzoyl-CoA_TE"/>
</dbReference>
<evidence type="ECO:0000256" key="2">
    <source>
        <dbReference type="ARBA" id="ARBA00022801"/>
    </source>
</evidence>
<accession>A0A291QJU6</accession>
<sequence length="142" mass="15826">MTTTAAPPRLEHACEVALRPNDFDWAGHLNNSVYVQLLETGRWEWGRAHGGDLSEGTPVAVVLQLQLDYLKAVDWDPVGRLVVRTSLVEQTAYSFTLAQDVERADGTAVARGRVRLGLVDRDTKRIRRADLHALLNLPEGDR</sequence>
<dbReference type="KEGG" id="sfk:KY5_6705c"/>
<protein>
    <recommendedName>
        <fullName evidence="3">Thioesterase domain-containing protein</fullName>
    </recommendedName>
</protein>
<dbReference type="InterPro" id="IPR029069">
    <property type="entry name" value="HotDog_dom_sf"/>
</dbReference>
<dbReference type="Gene3D" id="3.10.129.10">
    <property type="entry name" value="Hotdog Thioesterase"/>
    <property type="match status" value="1"/>
</dbReference>
<keyword evidence="5" id="KW-1185">Reference proteome</keyword>
<dbReference type="Proteomes" id="UP000221011">
    <property type="component" value="Chromosome"/>
</dbReference>
<evidence type="ECO:0000313" key="4">
    <source>
        <dbReference type="EMBL" id="ATL31723.1"/>
    </source>
</evidence>
<comment type="similarity">
    <text evidence="1">Belongs to the 4-hydroxybenzoyl-CoA thioesterase family.</text>
</comment>
<reference evidence="4 5" key="1">
    <citation type="submission" date="2017-08" db="EMBL/GenBank/DDBJ databases">
        <title>Complete Genome Sequence of Streptomyces formicae KY5, the formicamycin producer.</title>
        <authorList>
            <person name="Holmes N.A."/>
            <person name="Devine R."/>
            <person name="Qin Z."/>
            <person name="Seipke R.F."/>
            <person name="Wilkinson B."/>
            <person name="Hutchings M.I."/>
        </authorList>
    </citation>
    <scope>NUCLEOTIDE SEQUENCE [LARGE SCALE GENOMIC DNA]</scope>
    <source>
        <strain evidence="4 5">KY5</strain>
    </source>
</reference>
<name>A0A291QJU6_9ACTN</name>
<proteinExistence type="inferred from homology"/>
<evidence type="ECO:0000256" key="1">
    <source>
        <dbReference type="ARBA" id="ARBA00005953"/>
    </source>
</evidence>
<dbReference type="SUPFAM" id="SSF54637">
    <property type="entry name" value="Thioesterase/thiol ester dehydrase-isomerase"/>
    <property type="match status" value="1"/>
</dbReference>
<dbReference type="RefSeq" id="WP_098245792.1">
    <property type="nucleotide sequence ID" value="NZ_CP022685.1"/>
</dbReference>
<dbReference type="AlphaFoldDB" id="A0A291QJU6"/>
<dbReference type="InterPro" id="IPR006683">
    <property type="entry name" value="Thioestr_dom"/>
</dbReference>
<dbReference type="EMBL" id="CP022685">
    <property type="protein sequence ID" value="ATL31723.1"/>
    <property type="molecule type" value="Genomic_DNA"/>
</dbReference>